<dbReference type="SUPFAM" id="SSF56801">
    <property type="entry name" value="Acetyl-CoA synthetase-like"/>
    <property type="match status" value="1"/>
</dbReference>
<dbReference type="Gene3D" id="3.40.50.12780">
    <property type="entry name" value="N-terminal domain of ligase-like"/>
    <property type="match status" value="1"/>
</dbReference>
<dbReference type="InterPro" id="IPR009081">
    <property type="entry name" value="PP-bd_ACP"/>
</dbReference>
<dbReference type="Gene3D" id="1.10.1200.10">
    <property type="entry name" value="ACP-like"/>
    <property type="match status" value="1"/>
</dbReference>
<dbReference type="GO" id="GO:0031177">
    <property type="term" value="F:phosphopantetheine binding"/>
    <property type="evidence" value="ECO:0007669"/>
    <property type="project" value="InterPro"/>
</dbReference>
<dbReference type="Proteomes" id="UP001412239">
    <property type="component" value="Unassembled WGS sequence"/>
</dbReference>
<dbReference type="PROSITE" id="PS00455">
    <property type="entry name" value="AMP_BINDING"/>
    <property type="match status" value="1"/>
</dbReference>
<evidence type="ECO:0000256" key="2">
    <source>
        <dbReference type="ARBA" id="ARBA00022553"/>
    </source>
</evidence>
<evidence type="ECO:0000259" key="3">
    <source>
        <dbReference type="PROSITE" id="PS50075"/>
    </source>
</evidence>
<feature type="domain" description="Carrier" evidence="3">
    <location>
        <begin position="553"/>
        <end position="630"/>
    </location>
</feature>
<keyword evidence="1" id="KW-0596">Phosphopantetheine</keyword>
<dbReference type="Pfam" id="PF00550">
    <property type="entry name" value="PP-binding"/>
    <property type="match status" value="1"/>
</dbReference>
<dbReference type="Pfam" id="PF23562">
    <property type="entry name" value="AMP-binding_C_3"/>
    <property type="match status" value="1"/>
</dbReference>
<dbReference type="Pfam" id="PF00501">
    <property type="entry name" value="AMP-binding"/>
    <property type="match status" value="1"/>
</dbReference>
<dbReference type="SMART" id="SM00823">
    <property type="entry name" value="PKS_PP"/>
    <property type="match status" value="1"/>
</dbReference>
<dbReference type="InterPro" id="IPR051414">
    <property type="entry name" value="Adenylate-forming_Reductase"/>
</dbReference>
<name>A0A292PTM2_9PEZI</name>
<sequence length="1040" mass="114079">MPARIENTPAPMDEAPLTLDHLLRLRASQIPDTPVLAYPHNKKDYTQYTAPQLNALAYRAARHYKKSITQRTSSETPEKVVALLGISNFDYVISLLALAKLGMTALLLSTRISDEAYRHLLNKAGCLHIIVQPAFEKTMERVRSGHDSAVNVVRMASRGVYEPEADPKEKGLTLEDMRFDTELDMEVEKSRSALIIHSSGSTGLPKPISQTHLGIINGAFGMSRHLATTFSALPIFHIYGIMVLFGAIYTGKVTSFISAEQPITGKNMIAGLKATRPGMLHSVPYTLKMIAEMGGGIEAMKMCKFVGCGGSACPDELGDKLTAAGITLVSYYGSSEGGALLNSSRPESDKEWSYLKAIPHALPYIRWDKNNEGMYELAILPGWPSKVLTNNPDGSYSTRDLWQRHPTDPLKWKYVGRLDDTIVLSNGENATPVALEGSVRDNPYVDQVVCVGVQQPTLGLLVIPSERAIGMSRAAIIQKIWPSVEAGNSRMPAYAQISAEMIGFLPIGTPYPTTDKGTVIRPAFYRTFQVQIESMYARYEESNASGGASLSEEELKAYVRNTITKALKLEDATTLTDDTDFFSLGLDSLESMQIQGSIRRELNTRKQIGQNVVFEKPTVRKLARHLYRLRTGEAEKEDDGQSQIEIMKGLVEKYSHFEQHVPANSDKQGDYIIVTGATGSLGAHLVSQLATKPSTLKVYCLVRAKDQPSAHERTIQSLKLRRTYEDLSAASLSKIIALPSDLSDPHLGLSEDVYAELLDSINIVIHCAWQVNFNMDVSSFESAHIKGSHNLMTLCLKSRRSGPASFNFCSSISSVASTPGAVTIPETQPKYEGAMPMGYAQSKLVTEKLCNAAAGRTTLSARVLRIGQISGDTRFGVWNATEAIPLTVRSTKTLGALPAPVNDEVMSWVPVDVAAGTIIDISCLPPIAQKEAPVFHVSHPKLLSWNNDFLPALRAAGLEFESVKPTEWVRRLKAVAQDADVNPEIKLLEFFEGKYAADEVRNAPYFETVKACAASGVLSGVEDVKGDVVGRYLEFWRQGW</sequence>
<gene>
    <name evidence="4" type="ORF">GSTUAT00005928001</name>
</gene>
<evidence type="ECO:0000313" key="5">
    <source>
        <dbReference type="Proteomes" id="UP001412239"/>
    </source>
</evidence>
<dbReference type="SUPFAM" id="SSF47336">
    <property type="entry name" value="ACP-like"/>
    <property type="match status" value="1"/>
</dbReference>
<dbReference type="EMBL" id="LN891061">
    <property type="protein sequence ID" value="CUS09998.1"/>
    <property type="molecule type" value="Genomic_DNA"/>
</dbReference>
<evidence type="ECO:0000313" key="4">
    <source>
        <dbReference type="EMBL" id="CUS09998.1"/>
    </source>
</evidence>
<dbReference type="AlphaFoldDB" id="A0A292PTM2"/>
<reference evidence="4" key="1">
    <citation type="submission" date="2015-10" db="EMBL/GenBank/DDBJ databases">
        <authorList>
            <person name="Regsiter A."/>
            <person name="william w."/>
        </authorList>
    </citation>
    <scope>NUCLEOTIDE SEQUENCE</scope>
    <source>
        <strain evidence="4">Montdore</strain>
    </source>
</reference>
<protein>
    <recommendedName>
        <fullName evidence="3">Carrier domain-containing protein</fullName>
    </recommendedName>
</protein>
<proteinExistence type="predicted"/>
<keyword evidence="2" id="KW-0597">Phosphoprotein</keyword>
<organism evidence="4 5">
    <name type="scientific">Tuber aestivum</name>
    <name type="common">summer truffle</name>
    <dbReference type="NCBI Taxonomy" id="59557"/>
    <lineage>
        <taxon>Eukaryota</taxon>
        <taxon>Fungi</taxon>
        <taxon>Dikarya</taxon>
        <taxon>Ascomycota</taxon>
        <taxon>Pezizomycotina</taxon>
        <taxon>Pezizomycetes</taxon>
        <taxon>Pezizales</taxon>
        <taxon>Tuberaceae</taxon>
        <taxon>Tuber</taxon>
    </lineage>
</organism>
<dbReference type="Pfam" id="PF07993">
    <property type="entry name" value="NAD_binding_4"/>
    <property type="match status" value="1"/>
</dbReference>
<dbReference type="InterPro" id="IPR036736">
    <property type="entry name" value="ACP-like_sf"/>
</dbReference>
<dbReference type="InterPro" id="IPR042099">
    <property type="entry name" value="ANL_N_sf"/>
</dbReference>
<dbReference type="InterPro" id="IPR000873">
    <property type="entry name" value="AMP-dep_synth/lig_dom"/>
</dbReference>
<keyword evidence="5" id="KW-1185">Reference proteome</keyword>
<dbReference type="InterPro" id="IPR013120">
    <property type="entry name" value="FAR_NAD-bd"/>
</dbReference>
<dbReference type="SUPFAM" id="SSF51735">
    <property type="entry name" value="NAD(P)-binding Rossmann-fold domains"/>
    <property type="match status" value="1"/>
</dbReference>
<dbReference type="InterPro" id="IPR036291">
    <property type="entry name" value="NAD(P)-bd_dom_sf"/>
</dbReference>
<evidence type="ECO:0000256" key="1">
    <source>
        <dbReference type="ARBA" id="ARBA00022450"/>
    </source>
</evidence>
<accession>A0A292PTM2</accession>
<dbReference type="Gene3D" id="3.40.50.720">
    <property type="entry name" value="NAD(P)-binding Rossmann-like Domain"/>
    <property type="match status" value="1"/>
</dbReference>
<dbReference type="PANTHER" id="PTHR43439:SF2">
    <property type="entry name" value="ENZYME, PUTATIVE (JCVI)-RELATED"/>
    <property type="match status" value="1"/>
</dbReference>
<dbReference type="PANTHER" id="PTHR43439">
    <property type="entry name" value="PHENYLACETATE-COENZYME A LIGASE"/>
    <property type="match status" value="1"/>
</dbReference>
<dbReference type="PROSITE" id="PS50075">
    <property type="entry name" value="CARRIER"/>
    <property type="match status" value="1"/>
</dbReference>
<dbReference type="InterPro" id="IPR020845">
    <property type="entry name" value="AMP-binding_CS"/>
</dbReference>
<dbReference type="InterPro" id="IPR020806">
    <property type="entry name" value="PKS_PP-bd"/>
</dbReference>